<dbReference type="Proteomes" id="UP001149074">
    <property type="component" value="Unassembled WGS sequence"/>
</dbReference>
<evidence type="ECO:0000313" key="1">
    <source>
        <dbReference type="EMBL" id="KAJ5098242.1"/>
    </source>
</evidence>
<gene>
    <name evidence="1" type="ORF">N7532_005243</name>
</gene>
<dbReference type="EMBL" id="JAPQKI010000005">
    <property type="protein sequence ID" value="KAJ5098242.1"/>
    <property type="molecule type" value="Genomic_DNA"/>
</dbReference>
<protein>
    <submittedName>
        <fullName evidence="1">Uncharacterized protein</fullName>
    </submittedName>
</protein>
<dbReference type="GeneID" id="81356716"/>
<organism evidence="1 2">
    <name type="scientific">Penicillium argentinense</name>
    <dbReference type="NCBI Taxonomy" id="1131581"/>
    <lineage>
        <taxon>Eukaryota</taxon>
        <taxon>Fungi</taxon>
        <taxon>Dikarya</taxon>
        <taxon>Ascomycota</taxon>
        <taxon>Pezizomycotina</taxon>
        <taxon>Eurotiomycetes</taxon>
        <taxon>Eurotiomycetidae</taxon>
        <taxon>Eurotiales</taxon>
        <taxon>Aspergillaceae</taxon>
        <taxon>Penicillium</taxon>
    </lineage>
</organism>
<name>A0A9W9FE49_9EURO</name>
<sequence length="73" mass="7848">MGTNLKIRKTGFLIEGARNGPQRIPVEAIETMLGNGETGCIPAVIITVFTLAAVEKLLQKDLQNRNASGRRVG</sequence>
<reference evidence="1" key="2">
    <citation type="journal article" date="2023" name="IMA Fungus">
        <title>Comparative genomic study of the Penicillium genus elucidates a diverse pangenome and 15 lateral gene transfer events.</title>
        <authorList>
            <person name="Petersen C."/>
            <person name="Sorensen T."/>
            <person name="Nielsen M.R."/>
            <person name="Sondergaard T.E."/>
            <person name="Sorensen J.L."/>
            <person name="Fitzpatrick D.A."/>
            <person name="Frisvad J.C."/>
            <person name="Nielsen K.L."/>
        </authorList>
    </citation>
    <scope>NUCLEOTIDE SEQUENCE</scope>
    <source>
        <strain evidence="1">IBT 30761</strain>
    </source>
</reference>
<comment type="caution">
    <text evidence="1">The sequence shown here is derived from an EMBL/GenBank/DDBJ whole genome shotgun (WGS) entry which is preliminary data.</text>
</comment>
<reference evidence="1" key="1">
    <citation type="submission" date="2022-11" db="EMBL/GenBank/DDBJ databases">
        <authorList>
            <person name="Petersen C."/>
        </authorList>
    </citation>
    <scope>NUCLEOTIDE SEQUENCE</scope>
    <source>
        <strain evidence="1">IBT 30761</strain>
    </source>
</reference>
<dbReference type="AlphaFoldDB" id="A0A9W9FE49"/>
<keyword evidence="2" id="KW-1185">Reference proteome</keyword>
<proteinExistence type="predicted"/>
<evidence type="ECO:0000313" key="2">
    <source>
        <dbReference type="Proteomes" id="UP001149074"/>
    </source>
</evidence>
<dbReference type="RefSeq" id="XP_056473896.1">
    <property type="nucleotide sequence ID" value="XM_056617737.1"/>
</dbReference>
<accession>A0A9W9FE49</accession>